<organism evidence="1 2">
    <name type="scientific">Methanohalarchaeum thermophilum</name>
    <dbReference type="NCBI Taxonomy" id="1903181"/>
    <lineage>
        <taxon>Archaea</taxon>
        <taxon>Methanobacteriati</taxon>
        <taxon>Methanobacteriota</taxon>
        <taxon>Methanonatronarchaeia</taxon>
        <taxon>Methanonatronarchaeales</taxon>
        <taxon>Methanonatronarchaeaceae</taxon>
        <taxon>Candidatus Methanohalarchaeum</taxon>
    </lineage>
</organism>
<gene>
    <name evidence="1" type="ORF">BTN85_1329</name>
</gene>
<proteinExistence type="predicted"/>
<sequence>MGEGPGECIQESLFNNLRAKLEPKSPSEHLTKGFNSLTQPKYQQIRLRKIQIYIYIVVECGFFRKMCRRFNYHANLLVNYLVYREIMKKIKSLDQEEC</sequence>
<evidence type="ECO:0000313" key="2">
    <source>
        <dbReference type="Proteomes" id="UP000185744"/>
    </source>
</evidence>
<dbReference type="Proteomes" id="UP000185744">
    <property type="component" value="Unassembled WGS sequence"/>
</dbReference>
<protein>
    <submittedName>
        <fullName evidence="1">Uncharacterized protein</fullName>
    </submittedName>
</protein>
<dbReference type="EMBL" id="MSDW01000001">
    <property type="protein sequence ID" value="OKY78826.1"/>
    <property type="molecule type" value="Genomic_DNA"/>
</dbReference>
<comment type="caution">
    <text evidence="1">The sequence shown here is derived from an EMBL/GenBank/DDBJ whole genome shotgun (WGS) entry which is preliminary data.</text>
</comment>
<evidence type="ECO:0000313" key="1">
    <source>
        <dbReference type="EMBL" id="OKY78826.1"/>
    </source>
</evidence>
<name>A0A1Q6DWU2_METT1</name>
<dbReference type="AlphaFoldDB" id="A0A1Q6DWU2"/>
<reference evidence="1" key="1">
    <citation type="submission" date="2016-12" db="EMBL/GenBank/DDBJ databases">
        <title>Discovery of methanogenic haloarchaea.</title>
        <authorList>
            <person name="Sorokin D.Y."/>
            <person name="Makarova K.S."/>
            <person name="Abbas B."/>
            <person name="Ferrer M."/>
            <person name="Golyshin P.N."/>
        </authorList>
    </citation>
    <scope>NUCLEOTIDE SEQUENCE [LARGE SCALE GENOMIC DNA]</scope>
    <source>
        <strain evidence="1">HMET1</strain>
    </source>
</reference>
<accession>A0A1Q6DWU2</accession>
<dbReference type="InParanoid" id="A0A1Q6DWU2"/>
<keyword evidence="2" id="KW-1185">Reference proteome</keyword>